<evidence type="ECO:0000313" key="2">
    <source>
        <dbReference type="EMBL" id="KAG7585447.1"/>
    </source>
</evidence>
<proteinExistence type="predicted"/>
<protein>
    <submittedName>
        <fullName evidence="2">Uncharacterized protein</fullName>
    </submittedName>
</protein>
<feature type="chain" id="PRO_5035747350" evidence="1">
    <location>
        <begin position="21"/>
        <end position="85"/>
    </location>
</feature>
<reference evidence="2 3" key="1">
    <citation type="submission" date="2020-12" db="EMBL/GenBank/DDBJ databases">
        <title>Concerted genomic and epigenomic changes stabilize Arabidopsis allopolyploids.</title>
        <authorList>
            <person name="Chen Z."/>
        </authorList>
    </citation>
    <scope>NUCLEOTIDE SEQUENCE [LARGE SCALE GENOMIC DNA]</scope>
    <source>
        <strain evidence="2">Allo738</strain>
        <tissue evidence="2">Leaf</tissue>
    </source>
</reference>
<feature type="signal peptide" evidence="1">
    <location>
        <begin position="1"/>
        <end position="20"/>
    </location>
</feature>
<name>A0A8T2BDM9_9BRAS</name>
<evidence type="ECO:0000313" key="3">
    <source>
        <dbReference type="Proteomes" id="UP000694240"/>
    </source>
</evidence>
<evidence type="ECO:0000256" key="1">
    <source>
        <dbReference type="SAM" id="SignalP"/>
    </source>
</evidence>
<gene>
    <name evidence="2" type="ORF">ISN45_Aa02g008100</name>
</gene>
<organism evidence="2 3">
    <name type="scientific">Arabidopsis thaliana x Arabidopsis arenosa</name>
    <dbReference type="NCBI Taxonomy" id="1240361"/>
    <lineage>
        <taxon>Eukaryota</taxon>
        <taxon>Viridiplantae</taxon>
        <taxon>Streptophyta</taxon>
        <taxon>Embryophyta</taxon>
        <taxon>Tracheophyta</taxon>
        <taxon>Spermatophyta</taxon>
        <taxon>Magnoliopsida</taxon>
        <taxon>eudicotyledons</taxon>
        <taxon>Gunneridae</taxon>
        <taxon>Pentapetalae</taxon>
        <taxon>rosids</taxon>
        <taxon>malvids</taxon>
        <taxon>Brassicales</taxon>
        <taxon>Brassicaceae</taxon>
        <taxon>Camelineae</taxon>
        <taxon>Arabidopsis</taxon>
    </lineage>
</organism>
<accession>A0A8T2BDM9</accession>
<comment type="caution">
    <text evidence="2">The sequence shown here is derived from an EMBL/GenBank/DDBJ whole genome shotgun (WGS) entry which is preliminary data.</text>
</comment>
<dbReference type="EMBL" id="JAEFBK010000007">
    <property type="protein sequence ID" value="KAG7585447.1"/>
    <property type="molecule type" value="Genomic_DNA"/>
</dbReference>
<keyword evidence="1" id="KW-0732">Signal</keyword>
<sequence length="85" mass="9484">MRTSVAFVSTIFFIISFVHSLTTTPGTVLFIMEMLFDSVSCEGGFEYCPTPNDENVKCTAFCKTLKNKYDFGVCTQQGCCCHKNV</sequence>
<dbReference type="Proteomes" id="UP000694240">
    <property type="component" value="Chromosome 7"/>
</dbReference>
<dbReference type="AlphaFoldDB" id="A0A8T2BDM9"/>
<keyword evidence="3" id="KW-1185">Reference proteome</keyword>